<evidence type="ECO:0000313" key="2">
    <source>
        <dbReference type="EMBL" id="SHE58929.1"/>
    </source>
</evidence>
<dbReference type="AlphaFoldDB" id="A0A1M4UQG2"/>
<dbReference type="Pfam" id="PF08378">
    <property type="entry name" value="NERD"/>
    <property type="match status" value="1"/>
</dbReference>
<organism evidence="2 3">
    <name type="scientific">Lampropedia hyalina DSM 16112</name>
    <dbReference type="NCBI Taxonomy" id="1122156"/>
    <lineage>
        <taxon>Bacteria</taxon>
        <taxon>Pseudomonadati</taxon>
        <taxon>Pseudomonadota</taxon>
        <taxon>Betaproteobacteria</taxon>
        <taxon>Burkholderiales</taxon>
        <taxon>Comamonadaceae</taxon>
        <taxon>Lampropedia</taxon>
    </lineage>
</organism>
<dbReference type="PROSITE" id="PS50965">
    <property type="entry name" value="NERD"/>
    <property type="match status" value="1"/>
</dbReference>
<gene>
    <name evidence="2" type="ORF">SAMN02745117_00543</name>
</gene>
<dbReference type="EMBL" id="FQUZ01000004">
    <property type="protein sequence ID" value="SHE58929.1"/>
    <property type="molecule type" value="Genomic_DNA"/>
</dbReference>
<dbReference type="Proteomes" id="UP000184327">
    <property type="component" value="Unassembled WGS sequence"/>
</dbReference>
<accession>A0A1M4UQG2</accession>
<evidence type="ECO:0000313" key="3">
    <source>
        <dbReference type="Proteomes" id="UP000184327"/>
    </source>
</evidence>
<feature type="domain" description="NERD" evidence="1">
    <location>
        <begin position="42"/>
        <end position="160"/>
    </location>
</feature>
<keyword evidence="3" id="KW-1185">Reference proteome</keyword>
<dbReference type="InterPro" id="IPR011528">
    <property type="entry name" value="NERD"/>
</dbReference>
<dbReference type="STRING" id="1122156.SAMN02745117_00543"/>
<protein>
    <submittedName>
        <fullName evidence="2">Nuclease-related domain-containing protein</fullName>
    </submittedName>
</protein>
<sequence length="475" mass="53096">MLIKLADDQSKRLALLESLEQSPLLDDRQKKWLRDELWNLRKGRSGERNAAHYIDSSLKDSANLAVIHDLRLEWEGESAQIDHLVISRGLIFYLLETKNFSGNLSINEHGEFTVFYGNIRQGIPSPIQQSKRHEKVLVKWLEKLGIGGRFGSSPQFFHVVLVAPTSTISRPAPAKFDTSNVIKADAFDEWRMQHGMSFGQTFTAMANLRSGDTVREWAQKLADVHRPLNPLQLPDFMKPRERAKVQPQVQTVIHSQPVVAAELPRPAQPVSVVAEPPGAVCASCARRLSAAEQAYCSNNAQLFDGAMLCMAHQKTYRQEKQREQANVQPQVQTAIHSQPAVAVEPPRPAQPVSAAAEVPGAVCASCARRLSAAEQAYCSNNAQLFDGAMLCMAHQKTYQQDKLREQANTVQPVQHQTPVAPVNVENVAETDPRKRKLICCTCDKSISFAEGKFCWNNEQRFGGLQYCREHQAAFR</sequence>
<proteinExistence type="predicted"/>
<dbReference type="RefSeq" id="WP_084522736.1">
    <property type="nucleotide sequence ID" value="NZ_FQUZ01000004.1"/>
</dbReference>
<evidence type="ECO:0000259" key="1">
    <source>
        <dbReference type="PROSITE" id="PS50965"/>
    </source>
</evidence>
<reference evidence="2 3" key="1">
    <citation type="submission" date="2016-11" db="EMBL/GenBank/DDBJ databases">
        <authorList>
            <person name="Jaros S."/>
            <person name="Januszkiewicz K."/>
            <person name="Wedrychowicz H."/>
        </authorList>
    </citation>
    <scope>NUCLEOTIDE SEQUENCE [LARGE SCALE GENOMIC DNA]</scope>
    <source>
        <strain evidence="2 3">DSM 16112</strain>
    </source>
</reference>
<name>A0A1M4UQG2_9BURK</name>